<dbReference type="EC" id="2.1.1.37" evidence="1"/>
<comment type="caution">
    <text evidence="7">The sequence shown here is derived from an EMBL/GenBank/DDBJ whole genome shotgun (WGS) entry which is preliminary data.</text>
</comment>
<dbReference type="AlphaFoldDB" id="A0AAX2ADZ2"/>
<evidence type="ECO:0000256" key="6">
    <source>
        <dbReference type="ARBA" id="ARBA00047422"/>
    </source>
</evidence>
<dbReference type="SUPFAM" id="SSF53335">
    <property type="entry name" value="S-adenosyl-L-methionine-dependent methyltransferases"/>
    <property type="match status" value="1"/>
</dbReference>
<protein>
    <recommendedName>
        <fullName evidence="1">DNA (cytosine-5-)-methyltransferase</fullName>
        <ecNumber evidence="1">2.1.1.37</ecNumber>
    </recommendedName>
</protein>
<evidence type="ECO:0000256" key="1">
    <source>
        <dbReference type="ARBA" id="ARBA00011975"/>
    </source>
</evidence>
<dbReference type="PANTHER" id="PTHR46098:SF1">
    <property type="entry name" value="TRNA (CYTOSINE(38)-C(5))-METHYLTRANSFERASE"/>
    <property type="match status" value="1"/>
</dbReference>
<gene>
    <name evidence="7" type="ORF">CP985_11820</name>
</gene>
<dbReference type="RefSeq" id="WP_114843258.1">
    <property type="nucleotide sequence ID" value="NZ_CP031220.1"/>
</dbReference>
<proteinExistence type="predicted"/>
<dbReference type="PANTHER" id="PTHR46098">
    <property type="entry name" value="TRNA (CYTOSINE(38)-C(5))-METHYLTRANSFERASE"/>
    <property type="match status" value="1"/>
</dbReference>
<dbReference type="Gene3D" id="3.40.50.150">
    <property type="entry name" value="Vaccinia Virus protein VP39"/>
    <property type="match status" value="1"/>
</dbReference>
<evidence type="ECO:0000256" key="4">
    <source>
        <dbReference type="ARBA" id="ARBA00022691"/>
    </source>
</evidence>
<dbReference type="Proteomes" id="UP000290092">
    <property type="component" value="Unassembled WGS sequence"/>
</dbReference>
<comment type="catalytic activity">
    <reaction evidence="6">
        <text>a 2'-deoxycytidine in DNA + S-adenosyl-L-methionine = a 5-methyl-2'-deoxycytidine in DNA + S-adenosyl-L-homocysteine + H(+)</text>
        <dbReference type="Rhea" id="RHEA:13681"/>
        <dbReference type="Rhea" id="RHEA-COMP:11369"/>
        <dbReference type="Rhea" id="RHEA-COMP:11370"/>
        <dbReference type="ChEBI" id="CHEBI:15378"/>
        <dbReference type="ChEBI" id="CHEBI:57856"/>
        <dbReference type="ChEBI" id="CHEBI:59789"/>
        <dbReference type="ChEBI" id="CHEBI:85452"/>
        <dbReference type="ChEBI" id="CHEBI:85454"/>
        <dbReference type="EC" id="2.1.1.37"/>
    </reaction>
</comment>
<dbReference type="Pfam" id="PF00145">
    <property type="entry name" value="DNA_methylase"/>
    <property type="match status" value="1"/>
</dbReference>
<evidence type="ECO:0000256" key="5">
    <source>
        <dbReference type="ARBA" id="ARBA00022747"/>
    </source>
</evidence>
<dbReference type="EMBL" id="NXID01000051">
    <property type="protein sequence ID" value="RXK14800.1"/>
    <property type="molecule type" value="Genomic_DNA"/>
</dbReference>
<keyword evidence="8" id="KW-1185">Reference proteome</keyword>
<accession>A0AAX2ADZ2</accession>
<dbReference type="InterPro" id="IPR029063">
    <property type="entry name" value="SAM-dependent_MTases_sf"/>
</dbReference>
<evidence type="ECO:0000256" key="3">
    <source>
        <dbReference type="ARBA" id="ARBA00022679"/>
    </source>
</evidence>
<keyword evidence="4" id="KW-0949">S-adenosyl-L-methionine</keyword>
<dbReference type="GO" id="GO:0009307">
    <property type="term" value="P:DNA restriction-modification system"/>
    <property type="evidence" value="ECO:0007669"/>
    <property type="project" value="UniProtKB-KW"/>
</dbReference>
<reference evidence="7 8" key="1">
    <citation type="submission" date="2017-09" db="EMBL/GenBank/DDBJ databases">
        <title>Genomics of the genus Arcobacter.</title>
        <authorList>
            <person name="Perez-Cataluna A."/>
            <person name="Figueras M.J."/>
            <person name="Salas-Masso N."/>
        </authorList>
    </citation>
    <scope>NUCLEOTIDE SEQUENCE [LARGE SCALE GENOMIC DNA]</scope>
    <source>
        <strain evidence="7 8">CECT 7386</strain>
    </source>
</reference>
<evidence type="ECO:0000256" key="2">
    <source>
        <dbReference type="ARBA" id="ARBA00022603"/>
    </source>
</evidence>
<name>A0AAX2ADZ2_9BACT</name>
<keyword evidence="5" id="KW-0680">Restriction system</keyword>
<evidence type="ECO:0000313" key="8">
    <source>
        <dbReference type="Proteomes" id="UP000290092"/>
    </source>
</evidence>
<keyword evidence="3" id="KW-0808">Transferase</keyword>
<evidence type="ECO:0000313" key="7">
    <source>
        <dbReference type="EMBL" id="RXK14800.1"/>
    </source>
</evidence>
<organism evidence="7 8">
    <name type="scientific">Malaciobacter mytili LMG 24559</name>
    <dbReference type="NCBI Taxonomy" id="1032238"/>
    <lineage>
        <taxon>Bacteria</taxon>
        <taxon>Pseudomonadati</taxon>
        <taxon>Campylobacterota</taxon>
        <taxon>Epsilonproteobacteria</taxon>
        <taxon>Campylobacterales</taxon>
        <taxon>Arcobacteraceae</taxon>
        <taxon>Malaciobacter</taxon>
    </lineage>
</organism>
<keyword evidence="2" id="KW-0489">Methyltransferase</keyword>
<dbReference type="InterPro" id="IPR001525">
    <property type="entry name" value="C5_MeTfrase"/>
</dbReference>
<dbReference type="InterPro" id="IPR050750">
    <property type="entry name" value="C5-MTase"/>
</dbReference>
<dbReference type="GO" id="GO:0003886">
    <property type="term" value="F:DNA (cytosine-5-)-methyltransferase activity"/>
    <property type="evidence" value="ECO:0007669"/>
    <property type="project" value="UniProtKB-EC"/>
</dbReference>
<dbReference type="GO" id="GO:0032259">
    <property type="term" value="P:methylation"/>
    <property type="evidence" value="ECO:0007669"/>
    <property type="project" value="UniProtKB-KW"/>
</dbReference>
<dbReference type="KEGG" id="amyt:AMYT_a0049"/>
<sequence length="448" mass="51112">MSANIILEDKVNNKIEPFKKIIKPLRDLPGGNKGLWLNNLSLKKSMEAGDTVNISYDYDKKIVVVEKTELLGNHIISYRKSDIKKTPILDIKNKSITELFKNVEKVEIQLFKNKLIIKTATTEELRNQRKQIGFKTFELFCGGGTLTQMFKQAGFTPIGGLDIENKFLNMFEHNHKESKYTILSSLEDIVPSDYPKNVDIALIGIPCVPYTKANINLTKALINYENGIATEKEMKLVRQKEDAETMTFFVLEAIRAMNVNTVIIEEVVEYSKTEACQWLRVMLKKFGYHISETIATGSHSKRKRWALVANMNKKINLENLIPNSNKTIEDLLETPIDKREWKTIDEVPRVLAASKKDKVGIRTVSPSDIKSNTFTTHGTRSTEPILKHPTKELYSEFTNKEIANIHGLNNYELSNVKTLNRKILGQGVTDMFYHIALRLKNSIEKYGA</sequence>